<proteinExistence type="predicted"/>
<evidence type="ECO:0000313" key="3">
    <source>
        <dbReference type="EMBL" id="KAL0563191.1"/>
    </source>
</evidence>
<sequence>MPPKKPLNPLENELAYANNFWEEKLGGDFRNLSLTHRFHLLFSLLIYLDVPLGQFLLFIFTSSIKAVENRANRFLKTEPNSINPNAQFWPGTLFRIWYKGRKSREALDENVVMPRIEKIVLKESNQLMKDHELRVDKKKLTLENIQRLLQPAQLIKKYQQKAPRFWYILHAFTTAQNEYRRRRKVAKTQAVAVGSSADSDSSSESEVEIDGSVDQSETSSVTSETSQILEGDAEEVEMVPKPSGFIRNPYLARGRHEEKFLI</sequence>
<feature type="region of interest" description="Disordered" evidence="1">
    <location>
        <begin position="190"/>
        <end position="248"/>
    </location>
</feature>
<keyword evidence="2" id="KW-1133">Transmembrane helix</keyword>
<feature type="compositionally biased region" description="Low complexity" evidence="1">
    <location>
        <begin position="190"/>
        <end position="200"/>
    </location>
</feature>
<evidence type="ECO:0000313" key="4">
    <source>
        <dbReference type="Proteomes" id="UP001465976"/>
    </source>
</evidence>
<evidence type="ECO:0000256" key="1">
    <source>
        <dbReference type="SAM" id="MobiDB-lite"/>
    </source>
</evidence>
<reference evidence="3 4" key="1">
    <citation type="submission" date="2024-02" db="EMBL/GenBank/DDBJ databases">
        <title>A draft genome for the cacao thread blight pathogen Marasmius crinis-equi.</title>
        <authorList>
            <person name="Cohen S.P."/>
            <person name="Baruah I.K."/>
            <person name="Amoako-Attah I."/>
            <person name="Bukari Y."/>
            <person name="Meinhardt L.W."/>
            <person name="Bailey B.A."/>
        </authorList>
    </citation>
    <scope>NUCLEOTIDE SEQUENCE [LARGE SCALE GENOMIC DNA]</scope>
    <source>
        <strain evidence="3 4">GH-76</strain>
    </source>
</reference>
<accession>A0ABR3EK39</accession>
<name>A0ABR3EK39_9AGAR</name>
<keyword evidence="2" id="KW-0472">Membrane</keyword>
<dbReference type="EMBL" id="JBAHYK010003812">
    <property type="protein sequence ID" value="KAL0563191.1"/>
    <property type="molecule type" value="Genomic_DNA"/>
</dbReference>
<comment type="caution">
    <text evidence="3">The sequence shown here is derived from an EMBL/GenBank/DDBJ whole genome shotgun (WGS) entry which is preliminary data.</text>
</comment>
<feature type="compositionally biased region" description="Low complexity" evidence="1">
    <location>
        <begin position="212"/>
        <end position="227"/>
    </location>
</feature>
<evidence type="ECO:0000256" key="2">
    <source>
        <dbReference type="SAM" id="Phobius"/>
    </source>
</evidence>
<dbReference type="Proteomes" id="UP001465976">
    <property type="component" value="Unassembled WGS sequence"/>
</dbReference>
<feature type="compositionally biased region" description="Acidic residues" evidence="1">
    <location>
        <begin position="201"/>
        <end position="211"/>
    </location>
</feature>
<feature type="transmembrane region" description="Helical" evidence="2">
    <location>
        <begin position="38"/>
        <end position="60"/>
    </location>
</feature>
<keyword evidence="4" id="KW-1185">Reference proteome</keyword>
<organism evidence="3 4">
    <name type="scientific">Marasmius crinis-equi</name>
    <dbReference type="NCBI Taxonomy" id="585013"/>
    <lineage>
        <taxon>Eukaryota</taxon>
        <taxon>Fungi</taxon>
        <taxon>Dikarya</taxon>
        <taxon>Basidiomycota</taxon>
        <taxon>Agaricomycotina</taxon>
        <taxon>Agaricomycetes</taxon>
        <taxon>Agaricomycetidae</taxon>
        <taxon>Agaricales</taxon>
        <taxon>Marasmiineae</taxon>
        <taxon>Marasmiaceae</taxon>
        <taxon>Marasmius</taxon>
    </lineage>
</organism>
<protein>
    <submittedName>
        <fullName evidence="3">Uncharacterized protein</fullName>
    </submittedName>
</protein>
<gene>
    <name evidence="3" type="ORF">V5O48_018883</name>
</gene>
<keyword evidence="2" id="KW-0812">Transmembrane</keyword>